<reference evidence="1 2" key="1">
    <citation type="submission" date="2015-01" db="EMBL/GenBank/DDBJ databases">
        <title>The Genome Sequence of Capronia semiimmersa CBS27337.</title>
        <authorList>
            <consortium name="The Broad Institute Genomics Platform"/>
            <person name="Cuomo C."/>
            <person name="de Hoog S."/>
            <person name="Gorbushina A."/>
            <person name="Stielow B."/>
            <person name="Teixiera M."/>
            <person name="Abouelleil A."/>
            <person name="Chapman S.B."/>
            <person name="Priest M."/>
            <person name="Young S.K."/>
            <person name="Wortman J."/>
            <person name="Nusbaum C."/>
            <person name="Birren B."/>
        </authorList>
    </citation>
    <scope>NUCLEOTIDE SEQUENCE [LARGE SCALE GENOMIC DNA]</scope>
    <source>
        <strain evidence="1 2">CBS 27337</strain>
    </source>
</reference>
<keyword evidence="2" id="KW-1185">Reference proteome</keyword>
<sequence length="66" mass="7238">MPKFSKCRSPLTPDPDEGDAALCSLFTLDLREPTDTNHHSSQHGIVTVSSTDTSTVMRQVSFYGHS</sequence>
<dbReference type="Proteomes" id="UP000054266">
    <property type="component" value="Unassembled WGS sequence"/>
</dbReference>
<accession>A0A0D2ECM1</accession>
<protein>
    <submittedName>
        <fullName evidence="1">Uncharacterized protein</fullName>
    </submittedName>
</protein>
<gene>
    <name evidence="1" type="ORF">PV04_00216</name>
</gene>
<evidence type="ECO:0000313" key="1">
    <source>
        <dbReference type="EMBL" id="KIW71992.1"/>
    </source>
</evidence>
<name>A0A0D2ECM1_9EURO</name>
<dbReference type="EMBL" id="KN846956">
    <property type="protein sequence ID" value="KIW71992.1"/>
    <property type="molecule type" value="Genomic_DNA"/>
</dbReference>
<dbReference type="HOGENOM" id="CLU_2830978_0_0_1"/>
<evidence type="ECO:0000313" key="2">
    <source>
        <dbReference type="Proteomes" id="UP000054266"/>
    </source>
</evidence>
<organism evidence="1 2">
    <name type="scientific">Phialophora macrospora</name>
    <dbReference type="NCBI Taxonomy" id="1851006"/>
    <lineage>
        <taxon>Eukaryota</taxon>
        <taxon>Fungi</taxon>
        <taxon>Dikarya</taxon>
        <taxon>Ascomycota</taxon>
        <taxon>Pezizomycotina</taxon>
        <taxon>Eurotiomycetes</taxon>
        <taxon>Chaetothyriomycetidae</taxon>
        <taxon>Chaetothyriales</taxon>
        <taxon>Herpotrichiellaceae</taxon>
        <taxon>Phialophora</taxon>
    </lineage>
</organism>
<dbReference type="AlphaFoldDB" id="A0A0D2ECM1"/>
<proteinExistence type="predicted"/>